<feature type="chain" id="PRO_5002679460" description="Glucose-methanol-choline oxidoreductase N-terminal domain-containing protein" evidence="7">
    <location>
        <begin position="27"/>
        <end position="927"/>
    </location>
</feature>
<dbReference type="Gene3D" id="3.30.410.40">
    <property type="match status" value="1"/>
</dbReference>
<evidence type="ECO:0000256" key="2">
    <source>
        <dbReference type="ARBA" id="ARBA00022630"/>
    </source>
</evidence>
<feature type="signal peptide" evidence="7">
    <location>
        <begin position="1"/>
        <end position="26"/>
    </location>
</feature>
<dbReference type="InterPro" id="IPR029472">
    <property type="entry name" value="Copia-like_N"/>
</dbReference>
<name>A5B4B8_VITVI</name>
<evidence type="ECO:0000313" key="10">
    <source>
        <dbReference type="EMBL" id="CAN78644.1"/>
    </source>
</evidence>
<organism evidence="10">
    <name type="scientific">Vitis vinifera</name>
    <name type="common">Grape</name>
    <dbReference type="NCBI Taxonomy" id="29760"/>
    <lineage>
        <taxon>Eukaryota</taxon>
        <taxon>Viridiplantae</taxon>
        <taxon>Streptophyta</taxon>
        <taxon>Embryophyta</taxon>
        <taxon>Tracheophyta</taxon>
        <taxon>Spermatophyta</taxon>
        <taxon>Magnoliopsida</taxon>
        <taxon>eudicotyledons</taxon>
        <taxon>Gunneridae</taxon>
        <taxon>Pentapetalae</taxon>
        <taxon>rosids</taxon>
        <taxon>Vitales</taxon>
        <taxon>Vitaceae</taxon>
        <taxon>Viteae</taxon>
        <taxon>Vitis</taxon>
    </lineage>
</organism>
<dbReference type="Gene3D" id="3.50.50.60">
    <property type="entry name" value="FAD/NAD(P)-binding domain"/>
    <property type="match status" value="1"/>
</dbReference>
<evidence type="ECO:0000259" key="8">
    <source>
        <dbReference type="PROSITE" id="PS00623"/>
    </source>
</evidence>
<dbReference type="InterPro" id="IPR051871">
    <property type="entry name" value="GMC_Oxidoreductase-Related"/>
</dbReference>
<accession>A5B4B8</accession>
<evidence type="ECO:0000256" key="6">
    <source>
        <dbReference type="SAM" id="MobiDB-lite"/>
    </source>
</evidence>
<comment type="cofactor">
    <cofactor evidence="1">
        <name>FAD</name>
        <dbReference type="ChEBI" id="CHEBI:57692"/>
    </cofactor>
</comment>
<evidence type="ECO:0000256" key="7">
    <source>
        <dbReference type="SAM" id="SignalP"/>
    </source>
</evidence>
<dbReference type="SUPFAM" id="SSF54373">
    <property type="entry name" value="FAD-linked reductases, C-terminal domain"/>
    <property type="match status" value="1"/>
</dbReference>
<dbReference type="EMBL" id="AM446126">
    <property type="protein sequence ID" value="CAN78644.1"/>
    <property type="molecule type" value="Genomic_DNA"/>
</dbReference>
<dbReference type="SUPFAM" id="SSF51905">
    <property type="entry name" value="FAD/NAD(P)-binding domain"/>
    <property type="match status" value="1"/>
</dbReference>
<dbReference type="Pfam" id="PF00732">
    <property type="entry name" value="GMC_oxred_N"/>
    <property type="match status" value="1"/>
</dbReference>
<evidence type="ECO:0000259" key="9">
    <source>
        <dbReference type="PROSITE" id="PS00624"/>
    </source>
</evidence>
<evidence type="ECO:0000256" key="1">
    <source>
        <dbReference type="ARBA" id="ARBA00001974"/>
    </source>
</evidence>
<dbReference type="PANTHER" id="PTHR45968:SF5">
    <property type="entry name" value="PROTEIN HOTHEAD"/>
    <property type="match status" value="1"/>
</dbReference>
<evidence type="ECO:0000256" key="4">
    <source>
        <dbReference type="ARBA" id="ARBA00022827"/>
    </source>
</evidence>
<sequence length="927" mass="103542">MDLVGAVKLFLLCSLLWLSAITSCQGKENSSEYPYPFIRRASSFSSSSPSASLSGSHNTYDYIIVGGGTAGCPLAATLSQNFSVLLLERGGAPFDNVNVSYLKNFHISLADTSPTSASQAFISTDGVFNSRARVLGGGTCINAGFYTRASTRYIEEAGWDAKLVNESYPWIERQIVQQPKLAPWQKALRDGLLEVGISPFNGFTFDHLYGTKVGGTIFDEFGKRHTAADLLAEGNPEKLSVLIYAKVQKIMFNTTVPAIFKIALQNTDELTMSDTAKRPKAVGVIFKDENGNQHQAFLAERRGSEIILSCGAIGSPQMLMLSGIGPKAELKKFNISVVLNNRFVGKGLSDNPLNTVFVPTDRPVEQSLIQTVGITKRGVYIEASSGFGQSSDSIRYDHGMMSAEIGQLSTIPPRQRTAQAIQDYAAGKQFLPHEAFMGGFILEKIASPFSKGHLKLINTNVDDNPSITFNYFSHPYDLQRCVEGIRMMEKIVRTQHFMNYTQCDDTTLDKLLNMSVKANINLVPKHTNDTKSMEQFCKDTVITIWHYHGGCHVGKVVDHKYKVLGVHRLRVIDGSTFRESPGTNPQATVMMMGRYMGLKILRERLGAAAEMLETFSKITTAFLKSAVILGSEMNTSGGCKASVVYTTSSDSSHQQWTIQKLNGKNYTQWSRSAIISIRGRGKIGYITGSVKEPKKEDEYQHHTWETDNSLVPTFLFHRTAKGLWDAVKEMYSDLENSAEVFELKSKVRDLRQGTWGHSILQPAIRALARTRYVRYPRLNKSLDDVRGHLISQKPFPSIRVIFADVRREESRRRVMVGDSGRQNNTPVEPLALAVKNPDNAGNQRREGKQWCVYCRLTNHTRENYWKLHGRPPNWRSNKQSERAPQTAAAVENPQNSRVDLAGFNKYHIEQWWKLFNQSQNTSSDIPS</sequence>
<dbReference type="GO" id="GO:0016614">
    <property type="term" value="F:oxidoreductase activity, acting on CH-OH group of donors"/>
    <property type="evidence" value="ECO:0007669"/>
    <property type="project" value="InterPro"/>
</dbReference>
<keyword evidence="4 5" id="KW-0274">FAD</keyword>
<keyword evidence="3 7" id="KW-0732">Signal</keyword>
<dbReference type="PROSITE" id="PS00623">
    <property type="entry name" value="GMC_OXRED_1"/>
    <property type="match status" value="1"/>
</dbReference>
<dbReference type="InterPro" id="IPR036188">
    <property type="entry name" value="FAD/NAD-bd_sf"/>
</dbReference>
<dbReference type="Pfam" id="PF05199">
    <property type="entry name" value="GMC_oxred_C"/>
    <property type="match status" value="1"/>
</dbReference>
<dbReference type="ExpressionAtlas" id="A5B4B8">
    <property type="expression patterns" value="baseline and differential"/>
</dbReference>
<gene>
    <name evidence="10" type="ORF">VITISV_031743</name>
</gene>
<evidence type="ECO:0000256" key="5">
    <source>
        <dbReference type="RuleBase" id="RU003968"/>
    </source>
</evidence>
<dbReference type="Pfam" id="PF14244">
    <property type="entry name" value="Retrotran_gag_3"/>
    <property type="match status" value="1"/>
</dbReference>
<dbReference type="AlphaFoldDB" id="A5B4B8"/>
<dbReference type="PANTHER" id="PTHR45968">
    <property type="entry name" value="OSJNBA0019K04.7 PROTEIN"/>
    <property type="match status" value="1"/>
</dbReference>
<dbReference type="InterPro" id="IPR000172">
    <property type="entry name" value="GMC_OxRdtase_N"/>
</dbReference>
<protein>
    <recommendedName>
        <fullName evidence="8 9">Glucose-methanol-choline oxidoreductase N-terminal domain-containing protein</fullName>
    </recommendedName>
</protein>
<dbReference type="InterPro" id="IPR007867">
    <property type="entry name" value="GMC_OxRtase_C"/>
</dbReference>
<feature type="region of interest" description="Disordered" evidence="6">
    <location>
        <begin position="870"/>
        <end position="891"/>
    </location>
</feature>
<dbReference type="PROSITE" id="PS00624">
    <property type="entry name" value="GMC_OXRED_2"/>
    <property type="match status" value="1"/>
</dbReference>
<dbReference type="OrthoDB" id="1738167at2759"/>
<comment type="similarity">
    <text evidence="5">Belongs to the GMC oxidoreductase family.</text>
</comment>
<reference evidence="10" key="1">
    <citation type="journal article" date="2007" name="PLoS ONE">
        <title>The first genome sequence of an elite grapevine cultivar (Pinot noir Vitis vinifera L.): coping with a highly heterozygous genome.</title>
        <authorList>
            <person name="Velasco R."/>
            <person name="Zharkikh A."/>
            <person name="Troggio M."/>
            <person name="Cartwright D.A."/>
            <person name="Cestaro A."/>
            <person name="Pruss D."/>
            <person name="Pindo M."/>
            <person name="FitzGerald L.M."/>
            <person name="Vezzulli S."/>
            <person name="Reid J."/>
            <person name="Malacarne G."/>
            <person name="Iliev D."/>
            <person name="Coppola G."/>
            <person name="Wardell B."/>
            <person name="Micheletti D."/>
            <person name="Macalma T."/>
            <person name="Facci M."/>
            <person name="Mitchell J.T."/>
            <person name="Perazzolli M."/>
            <person name="Eldredge G."/>
            <person name="Gatto P."/>
            <person name="Oyzerski R."/>
            <person name="Moretto M."/>
            <person name="Gutin N."/>
            <person name="Stefanini M."/>
            <person name="Chen Y."/>
            <person name="Segala C."/>
            <person name="Davenport C."/>
            <person name="Dematte L."/>
            <person name="Mraz A."/>
            <person name="Battilana J."/>
            <person name="Stormo K."/>
            <person name="Costa F."/>
            <person name="Tao Q."/>
            <person name="Si-Ammour A."/>
            <person name="Harkins T."/>
            <person name="Lackey A."/>
            <person name="Perbost C."/>
            <person name="Taillon B."/>
            <person name="Stella A."/>
            <person name="Solovyev V."/>
            <person name="Fawcett J.A."/>
            <person name="Sterck L."/>
            <person name="Vandepoele K."/>
            <person name="Grando S.M."/>
            <person name="Toppo S."/>
            <person name="Moser C."/>
            <person name="Lanchbury J."/>
            <person name="Bogden R."/>
            <person name="Skolnick M."/>
            <person name="Sgaramella V."/>
            <person name="Bhatnagar S.K."/>
            <person name="Fontana P."/>
            <person name="Gutin A."/>
            <person name="Van de Peer Y."/>
            <person name="Salamini F."/>
            <person name="Viola R."/>
        </authorList>
    </citation>
    <scope>NUCLEOTIDE SEQUENCE</scope>
</reference>
<evidence type="ECO:0000256" key="3">
    <source>
        <dbReference type="ARBA" id="ARBA00022729"/>
    </source>
</evidence>
<keyword evidence="2 5" id="KW-0285">Flavoprotein</keyword>
<feature type="domain" description="Glucose-methanol-choline oxidoreductase N-terminal" evidence="8">
    <location>
        <begin position="132"/>
        <end position="155"/>
    </location>
</feature>
<feature type="domain" description="Glucose-methanol-choline oxidoreductase N-terminal" evidence="9">
    <location>
        <begin position="311"/>
        <end position="325"/>
    </location>
</feature>
<dbReference type="GO" id="GO:0050660">
    <property type="term" value="F:flavin adenine dinucleotide binding"/>
    <property type="evidence" value="ECO:0007669"/>
    <property type="project" value="InterPro"/>
</dbReference>
<proteinExistence type="inferred from homology"/>